<dbReference type="InterPro" id="IPR001584">
    <property type="entry name" value="Integrase_cat-core"/>
</dbReference>
<dbReference type="Proteomes" id="UP000746535">
    <property type="component" value="Unassembled WGS sequence"/>
</dbReference>
<dbReference type="PANTHER" id="PTHR46889:SF4">
    <property type="entry name" value="TRANSPOSASE INSO FOR INSERTION SEQUENCE ELEMENT IS911B-RELATED"/>
    <property type="match status" value="1"/>
</dbReference>
<dbReference type="InterPro" id="IPR009057">
    <property type="entry name" value="Homeodomain-like_sf"/>
</dbReference>
<evidence type="ECO:0000256" key="1">
    <source>
        <dbReference type="ARBA" id="ARBA00009964"/>
    </source>
</evidence>
<dbReference type="InterPro" id="IPR048020">
    <property type="entry name" value="Transpos_IS3"/>
</dbReference>
<comment type="caution">
    <text evidence="3">The sequence shown here is derived from an EMBL/GenBank/DDBJ whole genome shotgun (WGS) entry which is preliminary data.</text>
</comment>
<evidence type="ECO:0000259" key="2">
    <source>
        <dbReference type="PROSITE" id="PS50994"/>
    </source>
</evidence>
<dbReference type="InterPro" id="IPR012337">
    <property type="entry name" value="RNaseH-like_sf"/>
</dbReference>
<reference evidence="3 4" key="1">
    <citation type="submission" date="2020-03" db="EMBL/GenBank/DDBJ databases">
        <authorList>
            <person name="Wang L."/>
            <person name="He N."/>
            <person name="Li Y."/>
            <person name="Fang Y."/>
            <person name="Zhang F."/>
        </authorList>
    </citation>
    <scope>NUCLEOTIDE SEQUENCE [LARGE SCALE GENOMIC DNA]</scope>
    <source>
        <strain evidence="4">hsmgli-8</strain>
    </source>
</reference>
<accession>A0ABX0YJL9</accession>
<protein>
    <submittedName>
        <fullName evidence="3">IS3 family transposase</fullName>
    </submittedName>
</protein>
<feature type="domain" description="Integrase catalytic" evidence="2">
    <location>
        <begin position="287"/>
        <end position="449"/>
    </location>
</feature>
<gene>
    <name evidence="3" type="ORF">HBH25_22930</name>
</gene>
<dbReference type="InterPro" id="IPR036397">
    <property type="entry name" value="RNaseH_sf"/>
</dbReference>
<organism evidence="3 4">
    <name type="scientific">Pseudomonas quercus</name>
    <dbReference type="NCBI Taxonomy" id="2722792"/>
    <lineage>
        <taxon>Bacteria</taxon>
        <taxon>Pseudomonadati</taxon>
        <taxon>Pseudomonadota</taxon>
        <taxon>Gammaproteobacteria</taxon>
        <taxon>Pseudomonadales</taxon>
        <taxon>Pseudomonadaceae</taxon>
        <taxon>Pseudomonas</taxon>
    </lineage>
</organism>
<dbReference type="RefSeq" id="WP_168086218.1">
    <property type="nucleotide sequence ID" value="NZ_JAAVJI010000043.1"/>
</dbReference>
<dbReference type="InterPro" id="IPR050900">
    <property type="entry name" value="Transposase_IS3/IS150/IS904"/>
</dbReference>
<evidence type="ECO:0000313" key="3">
    <source>
        <dbReference type="EMBL" id="NJP03661.1"/>
    </source>
</evidence>
<dbReference type="PANTHER" id="PTHR46889">
    <property type="entry name" value="TRANSPOSASE INSF FOR INSERTION SEQUENCE IS3B-RELATED"/>
    <property type="match status" value="1"/>
</dbReference>
<dbReference type="SUPFAM" id="SSF46689">
    <property type="entry name" value="Homeodomain-like"/>
    <property type="match status" value="2"/>
</dbReference>
<dbReference type="PROSITE" id="PS50994">
    <property type="entry name" value="INTEGRASE"/>
    <property type="match status" value="1"/>
</dbReference>
<dbReference type="Gene3D" id="3.30.420.10">
    <property type="entry name" value="Ribonuclease H-like superfamily/Ribonuclease H"/>
    <property type="match status" value="1"/>
</dbReference>
<name>A0ABX0YJL9_9PSED</name>
<sequence>MGKYTDQFKLTAVAAYLEGSNGFRKVACHFDIDCSLLRRWVAKYQAGNGVSSRPLVRRYTSEFKEQVLNHMNEHRLSLRQTAAHFGLGQPSHIGIWQREYYSDSPAAPTPTPPAKPANALKTIKPVKPSNTDDAQKPREQLMAELEYLRMENAVLKELELVRGKGANTDEKVLIVIKLKYRFPLAGLLVLVGLARSTFYYQLKARQKPDKHADLKELVQRVYHEHKGRYGYRRVALAIRKDRLVNKKVVERLMVEQGLKSLVRPKKYRSYRGTVGKTAKNLLERNFVAQRPNQKWVTDVTEFKVGQHKLYLSPVMDLYNGEIIAYETASKPRYSLVGNMLDKALGCLREKPKLVLHSDQGWHYQQIQYHHKLRERGVKQSMSRKGNCLDNAAMESFFGTLKSELFYLKRFESIDELKAELDEYIYYYNHHRIKLRLGGLSPVEYRAQATS</sequence>
<keyword evidence="4" id="KW-1185">Reference proteome</keyword>
<dbReference type="NCBIfam" id="NF033516">
    <property type="entry name" value="transpos_IS3"/>
    <property type="match status" value="1"/>
</dbReference>
<dbReference type="Pfam" id="PF00665">
    <property type="entry name" value="rve"/>
    <property type="match status" value="1"/>
</dbReference>
<dbReference type="Pfam" id="PF01527">
    <property type="entry name" value="HTH_Tnp_1"/>
    <property type="match status" value="1"/>
</dbReference>
<dbReference type="Pfam" id="PF13333">
    <property type="entry name" value="rve_2"/>
    <property type="match status" value="1"/>
</dbReference>
<dbReference type="SUPFAM" id="SSF53098">
    <property type="entry name" value="Ribonuclease H-like"/>
    <property type="match status" value="1"/>
</dbReference>
<dbReference type="Pfam" id="PF13276">
    <property type="entry name" value="HTH_21"/>
    <property type="match status" value="1"/>
</dbReference>
<dbReference type="InterPro" id="IPR025948">
    <property type="entry name" value="HTH-like_dom"/>
</dbReference>
<dbReference type="InterPro" id="IPR002514">
    <property type="entry name" value="Transposase_8"/>
</dbReference>
<comment type="similarity">
    <text evidence="1">Belongs to the transposase 8 family.</text>
</comment>
<evidence type="ECO:0000313" key="4">
    <source>
        <dbReference type="Proteomes" id="UP000746535"/>
    </source>
</evidence>
<proteinExistence type="inferred from homology"/>
<dbReference type="EMBL" id="JAAVJI010000043">
    <property type="protein sequence ID" value="NJP03661.1"/>
    <property type="molecule type" value="Genomic_DNA"/>
</dbReference>